<keyword evidence="3" id="KW-1185">Reference proteome</keyword>
<comment type="caution">
    <text evidence="2">The sequence shown here is derived from an EMBL/GenBank/DDBJ whole genome shotgun (WGS) entry which is preliminary data.</text>
</comment>
<protein>
    <recommendedName>
        <fullName evidence="1">Bacterial archaeo-eukaryotic release factor family 6 domain-containing protein</fullName>
    </recommendedName>
</protein>
<reference evidence="2 3" key="1">
    <citation type="submission" date="2020-08" db="EMBL/GenBank/DDBJ databases">
        <title>Genome public.</title>
        <authorList>
            <person name="Liu C."/>
            <person name="Sun Q."/>
        </authorList>
    </citation>
    <scope>NUCLEOTIDE SEQUENCE [LARGE SCALE GENOMIC DNA]</scope>
    <source>
        <strain evidence="2 3">NSJ-26</strain>
    </source>
</reference>
<dbReference type="RefSeq" id="WP_249322688.1">
    <property type="nucleotide sequence ID" value="NZ_JACRTK010000001.1"/>
</dbReference>
<dbReference type="AlphaFoldDB" id="A0A926ILT6"/>
<name>A0A926ILT6_9FIRM</name>
<dbReference type="Proteomes" id="UP000601522">
    <property type="component" value="Unassembled WGS sequence"/>
</dbReference>
<proteinExistence type="predicted"/>
<dbReference type="Pfam" id="PF18848">
    <property type="entry name" value="baeRF_family6"/>
    <property type="match status" value="1"/>
</dbReference>
<feature type="domain" description="Bacterial archaeo-eukaryotic release factor family 6" evidence="1">
    <location>
        <begin position="128"/>
        <end position="273"/>
    </location>
</feature>
<dbReference type="EMBL" id="JACRTK010000001">
    <property type="protein sequence ID" value="MBC8589876.1"/>
    <property type="molecule type" value="Genomic_DNA"/>
</dbReference>
<evidence type="ECO:0000313" key="3">
    <source>
        <dbReference type="Proteomes" id="UP000601522"/>
    </source>
</evidence>
<evidence type="ECO:0000259" key="1">
    <source>
        <dbReference type="Pfam" id="PF18848"/>
    </source>
</evidence>
<evidence type="ECO:0000313" key="2">
    <source>
        <dbReference type="EMBL" id="MBC8589876.1"/>
    </source>
</evidence>
<gene>
    <name evidence="2" type="ORF">H8689_01800</name>
</gene>
<sequence length="382" mass="44000">MIYEIAYNFPNDIIYESDGPFISLYQPTFRYRPDNKQDIIRFKNLVQSIYNSLLQKYDKKEVNKLLEPFYVIGEDRLFWNNSKDGLGILSNKNKTVVYKLSRPVEELAIVSDSFHIKPLLRTFQSASRYHLLGIGKTNFVIYEGDRYGFNKVELDNNIPKTIEEVLGDQYTRPYLNPGSYGGAGGTPMFHGHGSRKDEVEKDTEKYFRYIDKLMLDKFSNVEKIPLILVALSEHQGLFRSISNNPYLLSDGITKDYEILTVEDAKKDAWTIIQPYYLNKTKKIIERFKLERSKFLGSDDLTEVVRAAFENRIDTLLVEADRILPGKINKDTGELIKGNAENPDFDDILDDLAEMVFKTSGNVLVLPKERMPSTTGIAAIYKF</sequence>
<accession>A0A926ILT6</accession>
<organism evidence="2 3">
    <name type="scientific">Wansuia hejianensis</name>
    <dbReference type="NCBI Taxonomy" id="2763667"/>
    <lineage>
        <taxon>Bacteria</taxon>
        <taxon>Bacillati</taxon>
        <taxon>Bacillota</taxon>
        <taxon>Clostridia</taxon>
        <taxon>Lachnospirales</taxon>
        <taxon>Lachnospiraceae</taxon>
        <taxon>Wansuia</taxon>
    </lineage>
</organism>
<dbReference type="InterPro" id="IPR040628">
    <property type="entry name" value="BaeRF_family6"/>
</dbReference>